<organism evidence="1 2">
    <name type="scientific">Nocardia xishanensis</name>
    <dbReference type="NCBI Taxonomy" id="238964"/>
    <lineage>
        <taxon>Bacteria</taxon>
        <taxon>Bacillati</taxon>
        <taxon>Actinomycetota</taxon>
        <taxon>Actinomycetes</taxon>
        <taxon>Mycobacteriales</taxon>
        <taxon>Nocardiaceae</taxon>
        <taxon>Nocardia</taxon>
    </lineage>
</organism>
<protein>
    <submittedName>
        <fullName evidence="1">Uncharacterized protein</fullName>
    </submittedName>
</protein>
<keyword evidence="2" id="KW-1185">Reference proteome</keyword>
<evidence type="ECO:0000313" key="1">
    <source>
        <dbReference type="EMBL" id="MFI2478713.1"/>
    </source>
</evidence>
<dbReference type="EMBL" id="JBIRYO010000052">
    <property type="protein sequence ID" value="MFI2478713.1"/>
    <property type="molecule type" value="Genomic_DNA"/>
</dbReference>
<evidence type="ECO:0000313" key="2">
    <source>
        <dbReference type="Proteomes" id="UP001611415"/>
    </source>
</evidence>
<proteinExistence type="predicted"/>
<sequence length="73" mass="7725">MYDALSAVPELPSGYRSVFAGMLMERGAYLLVRDPIVDVPTGRAHALLVGRGGVFALIFTTTAPTSAVSSNLR</sequence>
<dbReference type="Proteomes" id="UP001611415">
    <property type="component" value="Unassembled WGS sequence"/>
</dbReference>
<accession>A0ABW7XC45</accession>
<dbReference type="RefSeq" id="WP_397096347.1">
    <property type="nucleotide sequence ID" value="NZ_JBIRYO010000052.1"/>
</dbReference>
<reference evidence="1 2" key="1">
    <citation type="submission" date="2024-10" db="EMBL/GenBank/DDBJ databases">
        <title>The Natural Products Discovery Center: Release of the First 8490 Sequenced Strains for Exploring Actinobacteria Biosynthetic Diversity.</title>
        <authorList>
            <person name="Kalkreuter E."/>
            <person name="Kautsar S.A."/>
            <person name="Yang D."/>
            <person name="Bader C.D."/>
            <person name="Teijaro C.N."/>
            <person name="Fluegel L."/>
            <person name="Davis C.M."/>
            <person name="Simpson J.R."/>
            <person name="Lauterbach L."/>
            <person name="Steele A.D."/>
            <person name="Gui C."/>
            <person name="Meng S."/>
            <person name="Li G."/>
            <person name="Viehrig K."/>
            <person name="Ye F."/>
            <person name="Su P."/>
            <person name="Kiefer A.F."/>
            <person name="Nichols A."/>
            <person name="Cepeda A.J."/>
            <person name="Yan W."/>
            <person name="Fan B."/>
            <person name="Jiang Y."/>
            <person name="Adhikari A."/>
            <person name="Zheng C.-J."/>
            <person name="Schuster L."/>
            <person name="Cowan T.M."/>
            <person name="Smanski M.J."/>
            <person name="Chevrette M.G."/>
            <person name="De Carvalho L.P.S."/>
            <person name="Shen B."/>
        </authorList>
    </citation>
    <scope>NUCLEOTIDE SEQUENCE [LARGE SCALE GENOMIC DNA]</scope>
    <source>
        <strain evidence="1 2">NPDC019275</strain>
    </source>
</reference>
<comment type="caution">
    <text evidence="1">The sequence shown here is derived from an EMBL/GenBank/DDBJ whole genome shotgun (WGS) entry which is preliminary data.</text>
</comment>
<gene>
    <name evidence="1" type="ORF">ACH49W_35715</name>
</gene>
<name>A0ABW7XC45_9NOCA</name>